<comment type="caution">
    <text evidence="1">The sequence shown here is derived from an EMBL/GenBank/DDBJ whole genome shotgun (WGS) entry which is preliminary data.</text>
</comment>
<reference evidence="1 2" key="1">
    <citation type="journal article" date="2024" name="BMC Genomics">
        <title>De novo assembly and annotation of Popillia japonica's genome with initial clues to its potential as an invasive pest.</title>
        <authorList>
            <person name="Cucini C."/>
            <person name="Boschi S."/>
            <person name="Funari R."/>
            <person name="Cardaioli E."/>
            <person name="Iannotti N."/>
            <person name="Marturano G."/>
            <person name="Paoli F."/>
            <person name="Bruttini M."/>
            <person name="Carapelli A."/>
            <person name="Frati F."/>
            <person name="Nardi F."/>
        </authorList>
    </citation>
    <scope>NUCLEOTIDE SEQUENCE [LARGE SCALE GENOMIC DNA]</scope>
    <source>
        <strain evidence="1">DMR45628</strain>
    </source>
</reference>
<sequence>MKSRSCRLSKHELRIRHRKTAPDLHKATRYANVRDLWLFLFDSRNYYMDCIRMDENYANVRDLWLFLFDSRNYYMDCIRMDENHILCPKEEEEGFFRNESIQKVELAEEEEGFFRNESIQKVELART</sequence>
<proteinExistence type="predicted"/>
<evidence type="ECO:0000313" key="1">
    <source>
        <dbReference type="EMBL" id="KAK9753182.1"/>
    </source>
</evidence>
<evidence type="ECO:0000313" key="2">
    <source>
        <dbReference type="Proteomes" id="UP001458880"/>
    </source>
</evidence>
<name>A0AAW1MZX1_POPJA</name>
<organism evidence="1 2">
    <name type="scientific">Popillia japonica</name>
    <name type="common">Japanese beetle</name>
    <dbReference type="NCBI Taxonomy" id="7064"/>
    <lineage>
        <taxon>Eukaryota</taxon>
        <taxon>Metazoa</taxon>
        <taxon>Ecdysozoa</taxon>
        <taxon>Arthropoda</taxon>
        <taxon>Hexapoda</taxon>
        <taxon>Insecta</taxon>
        <taxon>Pterygota</taxon>
        <taxon>Neoptera</taxon>
        <taxon>Endopterygota</taxon>
        <taxon>Coleoptera</taxon>
        <taxon>Polyphaga</taxon>
        <taxon>Scarabaeiformia</taxon>
        <taxon>Scarabaeidae</taxon>
        <taxon>Rutelinae</taxon>
        <taxon>Popillia</taxon>
    </lineage>
</organism>
<dbReference type="AlphaFoldDB" id="A0AAW1MZX1"/>
<dbReference type="EMBL" id="JASPKY010000015">
    <property type="protein sequence ID" value="KAK9753182.1"/>
    <property type="molecule type" value="Genomic_DNA"/>
</dbReference>
<dbReference type="Proteomes" id="UP001458880">
    <property type="component" value="Unassembled WGS sequence"/>
</dbReference>
<protein>
    <submittedName>
        <fullName evidence="1">Uncharacterized protein</fullName>
    </submittedName>
</protein>
<gene>
    <name evidence="1" type="ORF">QE152_g3724</name>
</gene>
<accession>A0AAW1MZX1</accession>
<keyword evidence="2" id="KW-1185">Reference proteome</keyword>